<evidence type="ECO:0000313" key="4">
    <source>
        <dbReference type="EMBL" id="AFS78918.1"/>
    </source>
</evidence>
<dbReference type="Proteomes" id="UP000006094">
    <property type="component" value="Chromosome"/>
</dbReference>
<reference evidence="4 5" key="1">
    <citation type="journal article" date="2012" name="PLoS ONE">
        <title>The purine-utilizing bacterium Clostridium acidurici 9a: a genome-guided metabolic reconsideration.</title>
        <authorList>
            <person name="Hartwich K."/>
            <person name="Poehlein A."/>
            <person name="Daniel R."/>
        </authorList>
    </citation>
    <scope>NUCLEOTIDE SEQUENCE [LARGE SCALE GENOMIC DNA]</scope>
    <source>
        <strain evidence="5">ATCC 7906 / DSM 604 / BCRC 14475 / CIP 104303 / KCTC 5404 / NCIMB 10678 / 9a</strain>
    </source>
</reference>
<dbReference type="OrthoDB" id="9787830at2"/>
<dbReference type="AlphaFoldDB" id="K0AYR9"/>
<dbReference type="PANTHER" id="PTHR30535">
    <property type="entry name" value="VITAMIN B12-BINDING PROTEIN"/>
    <property type="match status" value="1"/>
</dbReference>
<accession>K0AYR9</accession>
<comment type="similarity">
    <text evidence="1">Belongs to the bacterial solute-binding protein 8 family.</text>
</comment>
<protein>
    <submittedName>
        <fullName evidence="4">ABC transporter periplasmic binding protein</fullName>
    </submittedName>
</protein>
<dbReference type="PROSITE" id="PS50983">
    <property type="entry name" value="FE_B12_PBP"/>
    <property type="match status" value="1"/>
</dbReference>
<feature type="signal peptide" evidence="2">
    <location>
        <begin position="1"/>
        <end position="25"/>
    </location>
</feature>
<proteinExistence type="inferred from homology"/>
<dbReference type="STRING" id="1128398.Curi_c19130"/>
<feature type="domain" description="Fe/B12 periplasmic-binding" evidence="3">
    <location>
        <begin position="65"/>
        <end position="342"/>
    </location>
</feature>
<evidence type="ECO:0000256" key="2">
    <source>
        <dbReference type="SAM" id="SignalP"/>
    </source>
</evidence>
<dbReference type="InterPro" id="IPR050902">
    <property type="entry name" value="ABC_Transporter_SBP"/>
</dbReference>
<keyword evidence="5" id="KW-1185">Reference proteome</keyword>
<keyword evidence="2" id="KW-0732">Signal</keyword>
<dbReference type="HOGENOM" id="CLU_038034_13_1_9"/>
<dbReference type="Gene3D" id="3.40.50.1980">
    <property type="entry name" value="Nitrogenase molybdenum iron protein domain"/>
    <property type="match status" value="2"/>
</dbReference>
<dbReference type="EMBL" id="CP003326">
    <property type="protein sequence ID" value="AFS78918.1"/>
    <property type="molecule type" value="Genomic_DNA"/>
</dbReference>
<dbReference type="PROSITE" id="PS51257">
    <property type="entry name" value="PROKAR_LIPOPROTEIN"/>
    <property type="match status" value="1"/>
</dbReference>
<dbReference type="PATRIC" id="fig|1128398.3.peg.1971"/>
<dbReference type="eggNOG" id="COG0614">
    <property type="taxonomic scope" value="Bacteria"/>
</dbReference>
<evidence type="ECO:0000256" key="1">
    <source>
        <dbReference type="ARBA" id="ARBA00008814"/>
    </source>
</evidence>
<evidence type="ECO:0000313" key="5">
    <source>
        <dbReference type="Proteomes" id="UP000006094"/>
    </source>
</evidence>
<dbReference type="PANTHER" id="PTHR30535:SF34">
    <property type="entry name" value="MOLYBDATE-BINDING PROTEIN MOLA"/>
    <property type="match status" value="1"/>
</dbReference>
<dbReference type="SUPFAM" id="SSF53807">
    <property type="entry name" value="Helical backbone' metal receptor"/>
    <property type="match status" value="1"/>
</dbReference>
<dbReference type="Gene3D" id="1.20.58.2180">
    <property type="match status" value="1"/>
</dbReference>
<evidence type="ECO:0000259" key="3">
    <source>
        <dbReference type="PROSITE" id="PS50983"/>
    </source>
</evidence>
<feature type="chain" id="PRO_5039683000" evidence="2">
    <location>
        <begin position="26"/>
        <end position="378"/>
    </location>
</feature>
<name>K0AYR9_GOTA9</name>
<organism evidence="4 5">
    <name type="scientific">Gottschalkia acidurici (strain ATCC 7906 / DSM 604 / BCRC 14475 / CIP 104303 / KCTC 5404 / NCIMB 10678 / 9a)</name>
    <name type="common">Clostridium acidurici</name>
    <dbReference type="NCBI Taxonomy" id="1128398"/>
    <lineage>
        <taxon>Bacteria</taxon>
        <taxon>Bacillati</taxon>
        <taxon>Bacillota</taxon>
        <taxon>Tissierellia</taxon>
        <taxon>Tissierellales</taxon>
        <taxon>Gottschalkiaceae</taxon>
        <taxon>Gottschalkia</taxon>
    </lineage>
</organism>
<dbReference type="RefSeq" id="WP_014968054.1">
    <property type="nucleotide sequence ID" value="NC_018664.1"/>
</dbReference>
<dbReference type="GO" id="GO:0071281">
    <property type="term" value="P:cellular response to iron ion"/>
    <property type="evidence" value="ECO:0007669"/>
    <property type="project" value="TreeGrafter"/>
</dbReference>
<dbReference type="KEGG" id="cad:Curi_c19130"/>
<dbReference type="InterPro" id="IPR002491">
    <property type="entry name" value="ABC_transptr_periplasmic_BD"/>
</dbReference>
<dbReference type="Pfam" id="PF01497">
    <property type="entry name" value="Peripla_BP_2"/>
    <property type="match status" value="1"/>
</dbReference>
<sequence length="378" mass="42682">MFKNFKRLTSLLLILILALSLTVGCNKTETSSKGNSIEQSQVEDKERIITDMSGREVKIPSKVEKVYSTSPIAQMAVYTIDSKKLTGLLFELTEMEKKYTVEGYSELPILGGWFGKDNKGNIEEILKVDPDVIIAMGDVDDASKQFADDLQKQIGKPVVIADGELEKTPESYKFLGEVLNEEKRAQELADYCEKTLKESKEIADSIKEEEKVTIYYAQGPEGLQTDPAKSTHAGVFDFVGAKNIADVESKGGYGRTEVSIEQILNWNPDKIIVCKDKNNKTGKVSSSYETITTDNKWSSLRAVKENQVYEIPDSPYNIIDRPPSVSRILGIKWLGNLLYPDKFKYDIEQETKEFYEKFYHYELKDGDIEEILQNAIAN</sequence>
<gene>
    <name evidence="4" type="ordered locus">Curi_c19130</name>
</gene>